<protein>
    <submittedName>
        <fullName evidence="2">Uncharacterized protein</fullName>
    </submittedName>
</protein>
<dbReference type="EMBL" id="ML996695">
    <property type="protein sequence ID" value="KAF2400514.1"/>
    <property type="molecule type" value="Genomic_DNA"/>
</dbReference>
<proteinExistence type="predicted"/>
<feature type="region of interest" description="Disordered" evidence="1">
    <location>
        <begin position="16"/>
        <end position="53"/>
    </location>
</feature>
<accession>A0A6G1HX49</accession>
<evidence type="ECO:0000313" key="3">
    <source>
        <dbReference type="Proteomes" id="UP000799640"/>
    </source>
</evidence>
<gene>
    <name evidence="2" type="ORF">EJ06DRAFT_433219</name>
</gene>
<dbReference type="AlphaFoldDB" id="A0A6G1HX49"/>
<name>A0A6G1HX49_9PEZI</name>
<feature type="compositionally biased region" description="Polar residues" evidence="1">
    <location>
        <begin position="73"/>
        <end position="92"/>
    </location>
</feature>
<dbReference type="Proteomes" id="UP000799640">
    <property type="component" value="Unassembled WGS sequence"/>
</dbReference>
<keyword evidence="3" id="KW-1185">Reference proteome</keyword>
<evidence type="ECO:0000313" key="2">
    <source>
        <dbReference type="EMBL" id="KAF2400514.1"/>
    </source>
</evidence>
<feature type="compositionally biased region" description="Polar residues" evidence="1">
    <location>
        <begin position="22"/>
        <end position="33"/>
    </location>
</feature>
<dbReference type="OrthoDB" id="5377226at2759"/>
<feature type="region of interest" description="Disordered" evidence="1">
    <location>
        <begin position="73"/>
        <end position="95"/>
    </location>
</feature>
<reference evidence="2" key="1">
    <citation type="journal article" date="2020" name="Stud. Mycol.">
        <title>101 Dothideomycetes genomes: a test case for predicting lifestyles and emergence of pathogens.</title>
        <authorList>
            <person name="Haridas S."/>
            <person name="Albert R."/>
            <person name="Binder M."/>
            <person name="Bloem J."/>
            <person name="Labutti K."/>
            <person name="Salamov A."/>
            <person name="Andreopoulos B."/>
            <person name="Baker S."/>
            <person name="Barry K."/>
            <person name="Bills G."/>
            <person name="Bluhm B."/>
            <person name="Cannon C."/>
            <person name="Castanera R."/>
            <person name="Culley D."/>
            <person name="Daum C."/>
            <person name="Ezra D."/>
            <person name="Gonzalez J."/>
            <person name="Henrissat B."/>
            <person name="Kuo A."/>
            <person name="Liang C."/>
            <person name="Lipzen A."/>
            <person name="Lutzoni F."/>
            <person name="Magnuson J."/>
            <person name="Mondo S."/>
            <person name="Nolan M."/>
            <person name="Ohm R."/>
            <person name="Pangilinan J."/>
            <person name="Park H.-J."/>
            <person name="Ramirez L."/>
            <person name="Alfaro M."/>
            <person name="Sun H."/>
            <person name="Tritt A."/>
            <person name="Yoshinaga Y."/>
            <person name="Zwiers L.-H."/>
            <person name="Turgeon B."/>
            <person name="Goodwin S."/>
            <person name="Spatafora J."/>
            <person name="Crous P."/>
            <person name="Grigoriev I."/>
        </authorList>
    </citation>
    <scope>NUCLEOTIDE SEQUENCE</scope>
    <source>
        <strain evidence="2">CBS 262.69</strain>
    </source>
</reference>
<organism evidence="2 3">
    <name type="scientific">Trichodelitschia bisporula</name>
    <dbReference type="NCBI Taxonomy" id="703511"/>
    <lineage>
        <taxon>Eukaryota</taxon>
        <taxon>Fungi</taxon>
        <taxon>Dikarya</taxon>
        <taxon>Ascomycota</taxon>
        <taxon>Pezizomycotina</taxon>
        <taxon>Dothideomycetes</taxon>
        <taxon>Dothideomycetes incertae sedis</taxon>
        <taxon>Phaeotrichales</taxon>
        <taxon>Phaeotrichaceae</taxon>
        <taxon>Trichodelitschia</taxon>
    </lineage>
</organism>
<evidence type="ECO:0000256" key="1">
    <source>
        <dbReference type="SAM" id="MobiDB-lite"/>
    </source>
</evidence>
<sequence length="211" mass="23604">MYISSDIFRPSVSFERDAKMEGNQQSGSSNILNSFGKRKRTADVHDGRSTVSTISPDSKLRLRFQTFENIYSSGSGQTSATSDHHVQTNSPRASPPIKTRRILIASKSLRAATAKLAADNTTKPIIIPSPAPPELLAPCHVCHKAPRQKRDLESYESCWRCKKRSCYICIRQCEAQCGGRKICRECCVERGEDGDVFCLDCLQKEDLEMQE</sequence>